<comment type="catalytic activity">
    <reaction evidence="1">
        <text>RX + glutathione = an S-substituted glutathione + a halide anion + H(+)</text>
        <dbReference type="Rhea" id="RHEA:16437"/>
        <dbReference type="ChEBI" id="CHEBI:15378"/>
        <dbReference type="ChEBI" id="CHEBI:16042"/>
        <dbReference type="ChEBI" id="CHEBI:17792"/>
        <dbReference type="ChEBI" id="CHEBI:57925"/>
        <dbReference type="ChEBI" id="CHEBI:90779"/>
        <dbReference type="EC" id="2.5.1.18"/>
    </reaction>
</comment>
<dbReference type="Gene3D" id="3.40.30.10">
    <property type="entry name" value="Glutaredoxin"/>
    <property type="match status" value="1"/>
</dbReference>
<comment type="caution">
    <text evidence="3">The sequence shown here is derived from an EMBL/GenBank/DDBJ whole genome shotgun (WGS) entry which is preliminary data.</text>
</comment>
<dbReference type="CDD" id="cd03022">
    <property type="entry name" value="DsbA_HCCA_Iso"/>
    <property type="match status" value="1"/>
</dbReference>
<accession>A0ABR4JXM0</accession>
<dbReference type="PANTHER" id="PTHR42943">
    <property type="entry name" value="GLUTATHIONE S-TRANSFERASE KAPPA"/>
    <property type="match status" value="1"/>
</dbReference>
<evidence type="ECO:0000313" key="4">
    <source>
        <dbReference type="Proteomes" id="UP001610446"/>
    </source>
</evidence>
<keyword evidence="4" id="KW-1185">Reference proteome</keyword>
<dbReference type="Proteomes" id="UP001610446">
    <property type="component" value="Unassembled WGS sequence"/>
</dbReference>
<dbReference type="InterPro" id="IPR051924">
    <property type="entry name" value="GST_Kappa/NadH"/>
</dbReference>
<keyword evidence="1" id="KW-0808">Transferase</keyword>
<evidence type="ECO:0000259" key="2">
    <source>
        <dbReference type="Pfam" id="PF01323"/>
    </source>
</evidence>
<gene>
    <name evidence="3" type="ORF">BJY01DRAFT_263767</name>
</gene>
<dbReference type="PANTHER" id="PTHR42943:SF13">
    <property type="entry name" value="GLUTATHIONE S-TRANSFERASE KAPPA-RELATED"/>
    <property type="match status" value="1"/>
</dbReference>
<evidence type="ECO:0000256" key="1">
    <source>
        <dbReference type="PIRNR" id="PIRNR006386"/>
    </source>
</evidence>
<name>A0ABR4JXM0_9EURO</name>
<dbReference type="InterPro" id="IPR036249">
    <property type="entry name" value="Thioredoxin-like_sf"/>
</dbReference>
<dbReference type="InterPro" id="IPR014440">
    <property type="entry name" value="HCCAis_GSTk"/>
</dbReference>
<dbReference type="EMBL" id="JBFXLU010000077">
    <property type="protein sequence ID" value="KAL2844793.1"/>
    <property type="molecule type" value="Genomic_DNA"/>
</dbReference>
<dbReference type="InterPro" id="IPR001853">
    <property type="entry name" value="DSBA-like_thioredoxin_dom"/>
</dbReference>
<protein>
    <recommendedName>
        <fullName evidence="1">Glutathione S-transferase kappa</fullName>
        <ecNumber evidence="1">2.5.1.18</ecNumber>
    </recommendedName>
</protein>
<evidence type="ECO:0000313" key="3">
    <source>
        <dbReference type="EMBL" id="KAL2844793.1"/>
    </source>
</evidence>
<dbReference type="SUPFAM" id="SSF52833">
    <property type="entry name" value="Thioredoxin-like"/>
    <property type="match status" value="1"/>
</dbReference>
<proteinExistence type="inferred from homology"/>
<organism evidence="3 4">
    <name type="scientific">Aspergillus pseudoustus</name>
    <dbReference type="NCBI Taxonomy" id="1810923"/>
    <lineage>
        <taxon>Eukaryota</taxon>
        <taxon>Fungi</taxon>
        <taxon>Dikarya</taxon>
        <taxon>Ascomycota</taxon>
        <taxon>Pezizomycotina</taxon>
        <taxon>Eurotiomycetes</taxon>
        <taxon>Eurotiomycetidae</taxon>
        <taxon>Eurotiales</taxon>
        <taxon>Aspergillaceae</taxon>
        <taxon>Aspergillus</taxon>
        <taxon>Aspergillus subgen. Nidulantes</taxon>
    </lineage>
</organism>
<dbReference type="Pfam" id="PF01323">
    <property type="entry name" value="DSBA"/>
    <property type="match status" value="1"/>
</dbReference>
<dbReference type="PIRSF" id="PIRSF006386">
    <property type="entry name" value="HCCAis_GSTk"/>
    <property type="match status" value="1"/>
</dbReference>
<dbReference type="InterPro" id="IPR044087">
    <property type="entry name" value="NahD-like"/>
</dbReference>
<reference evidence="3 4" key="1">
    <citation type="submission" date="2024-07" db="EMBL/GenBank/DDBJ databases">
        <title>Section-level genome sequencing and comparative genomics of Aspergillus sections Usti and Cavernicolus.</title>
        <authorList>
            <consortium name="Lawrence Berkeley National Laboratory"/>
            <person name="Nybo J.L."/>
            <person name="Vesth T.C."/>
            <person name="Theobald S."/>
            <person name="Frisvad J.C."/>
            <person name="Larsen T.O."/>
            <person name="Kjaerboelling I."/>
            <person name="Rothschild-Mancinelli K."/>
            <person name="Lyhne E.K."/>
            <person name="Kogle M.E."/>
            <person name="Barry K."/>
            <person name="Clum A."/>
            <person name="Na H."/>
            <person name="Ledsgaard L."/>
            <person name="Lin J."/>
            <person name="Lipzen A."/>
            <person name="Kuo A."/>
            <person name="Riley R."/>
            <person name="Mondo S."/>
            <person name="Labutti K."/>
            <person name="Haridas S."/>
            <person name="Pangalinan J."/>
            <person name="Salamov A.A."/>
            <person name="Simmons B.A."/>
            <person name="Magnuson J.K."/>
            <person name="Chen J."/>
            <person name="Drula E."/>
            <person name="Henrissat B."/>
            <person name="Wiebenga A."/>
            <person name="Lubbers R.J."/>
            <person name="Gomes A.C."/>
            <person name="Makela M.R."/>
            <person name="Stajich J."/>
            <person name="Grigoriev I.V."/>
            <person name="Mortensen U.H."/>
            <person name="De Vries R.P."/>
            <person name="Baker S.E."/>
            <person name="Andersen M.R."/>
        </authorList>
    </citation>
    <scope>NUCLEOTIDE SEQUENCE [LARGE SCALE GENOMIC DNA]</scope>
    <source>
        <strain evidence="3 4">CBS 123904</strain>
    </source>
</reference>
<feature type="domain" description="DSBA-like thioredoxin" evidence="2">
    <location>
        <begin position="7"/>
        <end position="203"/>
    </location>
</feature>
<comment type="similarity">
    <text evidence="1">Belongs to the GST superfamily. Kappa family.</text>
</comment>
<dbReference type="EC" id="2.5.1.18" evidence="1"/>
<sequence>MSSRPVIEYYFSFISLWSYIGSRRFQRLTQETNTKVILKPMNLMYIFSISGGLPVKQRSTQRQAYRLIEMERWRRIRNIPIVPHPKYYPADPSLAHRVLLAAIEESGYDSPSVQEYARLGLEAVWARELNIADPETIVSLAKEAGLEGARLLERAKVESSLADQEAALTREAEEKQYFGAPLYSLNGEPFWGQDRIEMLEDVIKSGRESIVIKDTE</sequence>